<feature type="compositionally biased region" description="Low complexity" evidence="1">
    <location>
        <begin position="814"/>
        <end position="835"/>
    </location>
</feature>
<accession>A0ABR7VFK5</accession>
<feature type="compositionally biased region" description="Acidic residues" evidence="1">
    <location>
        <begin position="651"/>
        <end position="736"/>
    </location>
</feature>
<evidence type="ECO:0000256" key="1">
    <source>
        <dbReference type="SAM" id="MobiDB-lite"/>
    </source>
</evidence>
<dbReference type="Gene3D" id="4.10.1080.10">
    <property type="entry name" value="TSP type-3 repeat"/>
    <property type="match status" value="3"/>
</dbReference>
<dbReference type="Pfam" id="PF13585">
    <property type="entry name" value="CHU_C"/>
    <property type="match status" value="1"/>
</dbReference>
<feature type="region of interest" description="Disordered" evidence="1">
    <location>
        <begin position="346"/>
        <end position="550"/>
    </location>
</feature>
<feature type="region of interest" description="Disordered" evidence="1">
    <location>
        <begin position="803"/>
        <end position="918"/>
    </location>
</feature>
<feature type="region of interest" description="Disordered" evidence="1">
    <location>
        <begin position="574"/>
        <end position="756"/>
    </location>
</feature>
<evidence type="ECO:0000313" key="4">
    <source>
        <dbReference type="Proteomes" id="UP000598350"/>
    </source>
</evidence>
<protein>
    <submittedName>
        <fullName evidence="3">Tandem-95 repeat protein</fullName>
    </submittedName>
</protein>
<feature type="compositionally biased region" description="Acidic residues" evidence="1">
    <location>
        <begin position="421"/>
        <end position="506"/>
    </location>
</feature>
<feature type="compositionally biased region" description="Acidic residues" evidence="1">
    <location>
        <begin position="855"/>
        <end position="874"/>
    </location>
</feature>
<dbReference type="InterPro" id="IPR028974">
    <property type="entry name" value="TSP_type-3_rpt"/>
</dbReference>
<feature type="compositionally biased region" description="Acidic residues" evidence="1">
    <location>
        <begin position="395"/>
        <end position="414"/>
    </location>
</feature>
<dbReference type="Pfam" id="PF24346">
    <property type="entry name" value="DUF7507"/>
    <property type="match status" value="1"/>
</dbReference>
<dbReference type="InterPro" id="IPR055354">
    <property type="entry name" value="DUF7507"/>
</dbReference>
<dbReference type="EMBL" id="JABTCG010000007">
    <property type="protein sequence ID" value="MBD0852416.1"/>
    <property type="molecule type" value="Genomic_DNA"/>
</dbReference>
<feature type="compositionally biased region" description="Acidic residues" evidence="1">
    <location>
        <begin position="625"/>
        <end position="644"/>
    </location>
</feature>
<reference evidence="3 4" key="1">
    <citation type="submission" date="2020-05" db="EMBL/GenBank/DDBJ databases">
        <title>The draft genome sequence of Maribacter arenosus CAU 1321.</title>
        <authorList>
            <person name="Mu L."/>
        </authorList>
    </citation>
    <scope>NUCLEOTIDE SEQUENCE [LARGE SCALE GENOMIC DNA]</scope>
    <source>
        <strain evidence="3 4">CAU 1321</strain>
    </source>
</reference>
<evidence type="ECO:0000259" key="2">
    <source>
        <dbReference type="Pfam" id="PF24346"/>
    </source>
</evidence>
<sequence length="1945" mass="204875">MENFTYPKFRLLFTVSLRFLLVFSLLVIGLNPTYASTNSIVIPMTGGDLDEDGVPDDVDIDDDGDGIIDAIEDKNLDGDNDPSTNPTDTDQDGIPDYRDKDSDDDGILDNVEAQTTLGFIEACGIDSDGNGLDDHYEETPGSCGGLIPIDTDGDHIPDYVDIDSDNDGILDNVEAQTTSGFIPPSGEDGNHNGLDDEYEPACLCEGLTPLDTDTDGVPDFRDLDSDNDGILDNLEAQTTEAFQEPCGMDSDGNGLDDHYENTPGSGEGLTPINSDTDEYPNFRDIDSDNDGIPDNVEAQTTSGYVAPNNDDAATYASNDGVNSAYPDGLVPVNTDGTDEVDYLDTDTDNDLVADNNEGNDFNFDGIPDQTYTGTDSDGDGLDDGYEGSDVNDGFDVNDEIDDPANDLPDTDGTEDVNYRDLDDDGDGIDTPDEDADNDGDPTDDDTDGDGTPDYLDPTDDGTDTDGDGVPDSTDLDDDNDGILDSTEDPNLDGDNDPLTDPLDSDGDGYPNHLDIDSDNDGIPDNVEAQTTSGYVAPNNDDAATYASNDGVNSAYPDGLVPVNTDGTDEVDYLDTDTDNDLVADNNEGNDFNFDGIPDQTYTGTDSDGDGLDDGYEGSDVNDGFDVNDEIDDPANDLPDTDGTEDVNYRDLDDDGDGIDTPDEDADNDGDPTDDDTDGDGTPDYLDPTDDGTDTDGDGVPDSTDLDDDNDGILDATEDPNLDGDNDPLTDPLDSDGDGYPNHLDIDSDNDGIPDNVEAQTTAGYVAPNNDDAATYASNDGVNSAYPDGLVPVNTDGTDELDYLDTDTDNDLVADNNEGNDFNFDGIPDQTYTGTDSDGDGLDDGYEGSDVNDGFDVNDEIDDPANDLPDTDGTEDVNYRDLDDDGDGIDTPDEDADNDGDPTDDDTDGDGTPDYLDPTVGNANITVLKVDEFFDENGDGLAQVGEAIDFTFTVTNTGTVAVGNITITDPLVEVLGGPLEILEPGAVDDTTFRATYIITQADIDNGSFSNSATVSGNIPDVGTISSLSDDPDDPTNRDIDGDGNPDDPTVTVFPADTKIDAVDDTASTDEDTPVTVDILANDTGIPDNGTLTVTDPTNGTLVINDSGTPEDPSDDTVTYTPDTGFNGTDTFEYTVCDAMDNCDTATVTVTVGTPPMLDAVDDTASTDEDTPVTVDILANDTGIPDNGSLTVTDPTNGTVVINDGGTPDDPSDDTVTYTPDTGFNGTDTFEYTVCDAMDNCDTATVTVTVGTPPMLDVVDDTASTDENTPVTVDILANDTGIPDNGTLTVTDPTNGTIVINDGGTPDDPSDDTVTYTPDTGFNGTDTFEYTVCDAMDNCDTATVTVTVGTPPMLDAVDDTASTDEDTPVTVDILANDTGIPDNGTLIVTDPTNGTLVINDSGTPEDPSDDTVTYTPDTGFNGTDTFEYTVCDAMDNCDTATVTVTVGTPPMLDAVDDTASTDEDTPVTVDILANDTGIPDNGTLTVTDPTNGTLVINDGGTPDDPSDDTVTYTPNTGYNGTDTFEYTVCDAQENCDTATVTVTVGTPPMLDAVDDTASTDEDTPVTVDILANDTGIPDNGTLTVTDPINGTVLINDGGTPDDPSDDTVTYTPDTGFNGTDTFEYTVCDAMDNCDTATVTITVGTPPMLDAVDDTASTDEDTPVDIDILANDTGVPNIETLTVTDATNGTVMINDGGTPDDPNDDTVTYTPDTGFNGTDTFEYTICDSMENCDTATVTVTVGTPYAIIDAVDDDYSSIFVDGTTGGIVPDSNIFNNDTLDGDPLNPDDVILTSTPTDQLTINPDGTIEVTPDTNEGTYTIEYSICEVANPSNCDTAIVTVLVSIAEEEAILVNQMVTPNGDGKNDFLFIKGVRNARNNSLKIFNRWGVAVYEGKDYNNQNNVFDGRSKGRSTVSAEDYLPAGIYFYIFEYQKNNSQNTTDSGYIYVSK</sequence>
<feature type="region of interest" description="Disordered" evidence="1">
    <location>
        <begin position="1013"/>
        <end position="1048"/>
    </location>
</feature>
<feature type="compositionally biased region" description="Low complexity" evidence="1">
    <location>
        <begin position="584"/>
        <end position="605"/>
    </location>
</feature>
<feature type="region of interest" description="Disordered" evidence="1">
    <location>
        <begin position="72"/>
        <end position="107"/>
    </location>
</feature>
<feature type="region of interest" description="Disordered" evidence="1">
    <location>
        <begin position="244"/>
        <end position="275"/>
    </location>
</feature>
<feature type="compositionally biased region" description="Acidic residues" evidence="1">
    <location>
        <begin position="881"/>
        <end position="910"/>
    </location>
</feature>
<comment type="caution">
    <text evidence="3">The sequence shown here is derived from an EMBL/GenBank/DDBJ whole genome shotgun (WGS) entry which is preliminary data.</text>
</comment>
<feature type="domain" description="DUF7507" evidence="2">
    <location>
        <begin position="937"/>
        <end position="1022"/>
    </location>
</feature>
<dbReference type="Pfam" id="PF17963">
    <property type="entry name" value="Big_9"/>
    <property type="match status" value="8"/>
</dbReference>
<dbReference type="Proteomes" id="UP000598350">
    <property type="component" value="Unassembled WGS sequence"/>
</dbReference>
<feature type="compositionally biased region" description="Acidic residues" evidence="1">
    <location>
        <begin position="606"/>
        <end position="616"/>
    </location>
</feature>
<feature type="compositionally biased region" description="Acidic residues" evidence="1">
    <location>
        <begin position="376"/>
        <end position="386"/>
    </location>
</feature>
<organism evidence="3 4">
    <name type="scientific">Maribacter arenosus</name>
    <dbReference type="NCBI Taxonomy" id="1854708"/>
    <lineage>
        <taxon>Bacteria</taxon>
        <taxon>Pseudomonadati</taxon>
        <taxon>Bacteroidota</taxon>
        <taxon>Flavobacteriia</taxon>
        <taxon>Flavobacteriales</taxon>
        <taxon>Flavobacteriaceae</taxon>
        <taxon>Maribacter</taxon>
    </lineage>
</organism>
<dbReference type="NCBIfam" id="NF012211">
    <property type="entry name" value="tand_rpt_95"/>
    <property type="match status" value="7"/>
</dbReference>
<feature type="region of interest" description="Disordered" evidence="1">
    <location>
        <begin position="1103"/>
        <end position="1122"/>
    </location>
</feature>
<dbReference type="NCBIfam" id="TIGR04131">
    <property type="entry name" value="Bac_Flav_CTERM"/>
    <property type="match status" value="1"/>
</dbReference>
<feature type="compositionally biased region" description="Low complexity" evidence="1">
    <location>
        <begin position="354"/>
        <end position="375"/>
    </location>
</feature>
<proteinExistence type="predicted"/>
<evidence type="ECO:0000313" key="3">
    <source>
        <dbReference type="EMBL" id="MBD0852416.1"/>
    </source>
</evidence>
<dbReference type="RefSeq" id="WP_188315538.1">
    <property type="nucleotide sequence ID" value="NZ_JABTCG010000007.1"/>
</dbReference>
<dbReference type="InterPro" id="IPR026341">
    <property type="entry name" value="T9SS_type_B"/>
</dbReference>
<dbReference type="Gene3D" id="2.60.40.3440">
    <property type="match status" value="7"/>
</dbReference>
<feature type="compositionally biased region" description="Acidic residues" evidence="1">
    <location>
        <begin position="836"/>
        <end position="846"/>
    </location>
</feature>
<gene>
    <name evidence="3" type="ORF">HPE63_17190</name>
</gene>
<name>A0ABR7VFK5_9FLAO</name>
<keyword evidence="4" id="KW-1185">Reference proteome</keyword>